<dbReference type="NCBIfam" id="TIGR00092">
    <property type="entry name" value="redox-regulated ATPase YchF"/>
    <property type="match status" value="1"/>
</dbReference>
<evidence type="ECO:0000259" key="7">
    <source>
        <dbReference type="PROSITE" id="PS51710"/>
    </source>
</evidence>
<dbReference type="KEGG" id="mpau:ZMTM_07190"/>
<evidence type="ECO:0000256" key="1">
    <source>
        <dbReference type="ARBA" id="ARBA00001946"/>
    </source>
</evidence>
<dbReference type="GO" id="GO:0016887">
    <property type="term" value="F:ATP hydrolysis activity"/>
    <property type="evidence" value="ECO:0007669"/>
    <property type="project" value="UniProtKB-UniRule"/>
</dbReference>
<accession>A0A8D5JL23</accession>
<dbReference type="SUPFAM" id="SSF52540">
    <property type="entry name" value="P-loop containing nucleoside triphosphate hydrolases"/>
    <property type="match status" value="1"/>
</dbReference>
<evidence type="ECO:0000313" key="10">
    <source>
        <dbReference type="Proteomes" id="UP000826722"/>
    </source>
</evidence>
<feature type="domain" description="TGS" evidence="8">
    <location>
        <begin position="276"/>
        <end position="359"/>
    </location>
</feature>
<evidence type="ECO:0000256" key="2">
    <source>
        <dbReference type="ARBA" id="ARBA00022723"/>
    </source>
</evidence>
<dbReference type="Pfam" id="PF01926">
    <property type="entry name" value="MMR_HSR1"/>
    <property type="match status" value="1"/>
</dbReference>
<keyword evidence="3 6" id="KW-0547">Nucleotide-binding</keyword>
<dbReference type="PANTHER" id="PTHR23305:SF18">
    <property type="entry name" value="OBG-TYPE G DOMAIN-CONTAINING PROTEIN"/>
    <property type="match status" value="1"/>
</dbReference>
<dbReference type="InterPro" id="IPR031167">
    <property type="entry name" value="G_OBG"/>
</dbReference>
<dbReference type="InterPro" id="IPR041706">
    <property type="entry name" value="YchF_N"/>
</dbReference>
<dbReference type="RefSeq" id="WP_221764990.1">
    <property type="nucleotide sequence ID" value="NZ_AP024110.1"/>
</dbReference>
<dbReference type="GO" id="GO:0005737">
    <property type="term" value="C:cytoplasm"/>
    <property type="evidence" value="ECO:0007669"/>
    <property type="project" value="TreeGrafter"/>
</dbReference>
<keyword evidence="2" id="KW-0479">Metal-binding</keyword>
<evidence type="ECO:0000256" key="4">
    <source>
        <dbReference type="ARBA" id="ARBA00022840"/>
    </source>
</evidence>
<keyword evidence="10" id="KW-1185">Reference proteome</keyword>
<feature type="binding site" evidence="6">
    <location>
        <begin position="10"/>
        <end position="15"/>
    </location>
    <ligand>
        <name>ATP</name>
        <dbReference type="ChEBI" id="CHEBI:30616"/>
    </ligand>
</feature>
<dbReference type="InterPro" id="IPR004396">
    <property type="entry name" value="ATPase_YchF/OLA1"/>
</dbReference>
<dbReference type="InterPro" id="IPR012675">
    <property type="entry name" value="Beta-grasp_dom_sf"/>
</dbReference>
<comment type="similarity">
    <text evidence="6">Belongs to the TRAFAC class OBG-HflX-like GTPase superfamily. OBG GTPase family. YchF/OLA1 subfamily.</text>
</comment>
<dbReference type="Gene3D" id="1.10.150.300">
    <property type="entry name" value="TGS-like domain"/>
    <property type="match status" value="1"/>
</dbReference>
<dbReference type="PROSITE" id="PS51710">
    <property type="entry name" value="G_OBG"/>
    <property type="match status" value="1"/>
</dbReference>
<dbReference type="GO" id="GO:0046872">
    <property type="term" value="F:metal ion binding"/>
    <property type="evidence" value="ECO:0007669"/>
    <property type="project" value="UniProtKB-KW"/>
</dbReference>
<dbReference type="GO" id="GO:0005525">
    <property type="term" value="F:GTP binding"/>
    <property type="evidence" value="ECO:0007669"/>
    <property type="project" value="InterPro"/>
</dbReference>
<dbReference type="SUPFAM" id="SSF81271">
    <property type="entry name" value="TGS-like"/>
    <property type="match status" value="1"/>
</dbReference>
<dbReference type="HAMAP" id="MF_00944">
    <property type="entry name" value="YchF_OLA1_ATPase"/>
    <property type="match status" value="1"/>
</dbReference>
<dbReference type="InterPro" id="IPR006073">
    <property type="entry name" value="GTP-bd"/>
</dbReference>
<dbReference type="InterPro" id="IPR013029">
    <property type="entry name" value="YchF_C"/>
</dbReference>
<proteinExistence type="inferred from homology"/>
<evidence type="ECO:0000313" key="9">
    <source>
        <dbReference type="EMBL" id="BCM24460.1"/>
    </source>
</evidence>
<evidence type="ECO:0000256" key="3">
    <source>
        <dbReference type="ARBA" id="ARBA00022741"/>
    </source>
</evidence>
<gene>
    <name evidence="6 9" type="primary">ychF</name>
    <name evidence="9" type="ORF">ZMTM_07190</name>
</gene>
<dbReference type="AlphaFoldDB" id="A0A8D5JL23"/>
<keyword evidence="4 6" id="KW-0067">ATP-binding</keyword>
<dbReference type="InterPro" id="IPR027417">
    <property type="entry name" value="P-loop_NTPase"/>
</dbReference>
<dbReference type="GO" id="GO:0005524">
    <property type="term" value="F:ATP binding"/>
    <property type="evidence" value="ECO:0007669"/>
    <property type="project" value="UniProtKB-UniRule"/>
</dbReference>
<dbReference type="CDD" id="cd01900">
    <property type="entry name" value="YchF"/>
    <property type="match status" value="1"/>
</dbReference>
<dbReference type="PANTHER" id="PTHR23305">
    <property type="entry name" value="OBG GTPASE FAMILY"/>
    <property type="match status" value="1"/>
</dbReference>
<dbReference type="Gene3D" id="3.10.20.30">
    <property type="match status" value="1"/>
</dbReference>
<dbReference type="PIRSF" id="PIRSF006641">
    <property type="entry name" value="CHP00092"/>
    <property type="match status" value="1"/>
</dbReference>
<keyword evidence="5" id="KW-0460">Magnesium</keyword>
<evidence type="ECO:0000259" key="8">
    <source>
        <dbReference type="PROSITE" id="PS51880"/>
    </source>
</evidence>
<dbReference type="PRINTS" id="PR00326">
    <property type="entry name" value="GTP1OBG"/>
</dbReference>
<comment type="cofactor">
    <cofactor evidence="1">
        <name>Mg(2+)</name>
        <dbReference type="ChEBI" id="CHEBI:18420"/>
    </cofactor>
</comment>
<dbReference type="InterPro" id="IPR023192">
    <property type="entry name" value="TGS-like_dom_sf"/>
</dbReference>
<comment type="function">
    <text evidence="6">ATPase that binds to both the 70S ribosome and the 50S ribosomal subunit in a nucleotide-independent manner.</text>
</comment>
<dbReference type="Pfam" id="PF06071">
    <property type="entry name" value="YchF-GTPase_C"/>
    <property type="match status" value="1"/>
</dbReference>
<dbReference type="Proteomes" id="UP000826722">
    <property type="component" value="Chromosome"/>
</dbReference>
<dbReference type="Gene3D" id="3.40.50.300">
    <property type="entry name" value="P-loop containing nucleotide triphosphate hydrolases"/>
    <property type="match status" value="1"/>
</dbReference>
<dbReference type="GO" id="GO:0043023">
    <property type="term" value="F:ribosomal large subunit binding"/>
    <property type="evidence" value="ECO:0007669"/>
    <property type="project" value="UniProtKB-UniRule"/>
</dbReference>
<evidence type="ECO:0000256" key="6">
    <source>
        <dbReference type="HAMAP-Rule" id="MF_00944"/>
    </source>
</evidence>
<dbReference type="CDD" id="cd04867">
    <property type="entry name" value="TGS_YchF_OLA1"/>
    <property type="match status" value="1"/>
</dbReference>
<protein>
    <recommendedName>
        <fullName evidence="6">Ribosome-binding ATPase YchF</fullName>
    </recommendedName>
</protein>
<dbReference type="FunFam" id="1.10.150.300:FF:000001">
    <property type="entry name" value="Ribosome-binding ATPase YchF"/>
    <property type="match status" value="1"/>
</dbReference>
<organism evidence="9 10">
    <name type="scientific">Methyloradius palustris</name>
    <dbReference type="NCBI Taxonomy" id="2778876"/>
    <lineage>
        <taxon>Bacteria</taxon>
        <taxon>Pseudomonadati</taxon>
        <taxon>Pseudomonadota</taxon>
        <taxon>Betaproteobacteria</taxon>
        <taxon>Nitrosomonadales</taxon>
        <taxon>Methylophilaceae</taxon>
        <taxon>Methyloradius</taxon>
    </lineage>
</organism>
<dbReference type="InterPro" id="IPR004095">
    <property type="entry name" value="TGS"/>
</dbReference>
<sequence length="361" mass="39257">MKCGIVGLPNVGKSTLFNAITKAGIAAENYPFCTIEPNVGIVEVPDPRLQPLIDIVKPQKVQPAIVEFVDIAGLVAGASKGEGLGNKFLANIRETDAIAHVVRCFEDGNVIHVAGKVDPLADIETINTELALADLETVEKTLQREQKKAKSGDKDAIALSAVLDKIFKWLNQGNPVRTLGLDADELHIIKPLCLITVKPVMYIANVDETGFENNPLLDKLTELGKKEGSPVVSICAKIEAEISDLEDEDKALFLDELGLTEPGLDRVIRAAYALLGLETYFTAGVKEVRAWTIRKGSTAPQAAGVIHTDFERGFIRAEVINYNEFVTHKGEQGAKEAGKMRLEGKTYVVQDGDVMHFLFNV</sequence>
<feature type="domain" description="OBG-type G" evidence="7">
    <location>
        <begin position="1"/>
        <end position="254"/>
    </location>
</feature>
<dbReference type="InterPro" id="IPR012676">
    <property type="entry name" value="TGS-like"/>
</dbReference>
<dbReference type="PROSITE" id="PS51880">
    <property type="entry name" value="TGS"/>
    <property type="match status" value="1"/>
</dbReference>
<reference evidence="9" key="1">
    <citation type="journal article" date="2021" name="Arch. Microbiol.">
        <title>Methyloradius palustris gen. nov., sp. nov., a methanol-oxidizing bacterium isolated from snow.</title>
        <authorList>
            <person name="Miyadera T."/>
            <person name="Kojima H."/>
            <person name="Fukui M."/>
        </authorList>
    </citation>
    <scope>NUCLEOTIDE SEQUENCE</scope>
    <source>
        <strain evidence="9">Zm11</strain>
    </source>
</reference>
<dbReference type="EMBL" id="AP024110">
    <property type="protein sequence ID" value="BCM24460.1"/>
    <property type="molecule type" value="Genomic_DNA"/>
</dbReference>
<dbReference type="FunFam" id="3.10.20.30:FF:000001">
    <property type="entry name" value="Ribosome-binding ATPase YchF"/>
    <property type="match status" value="1"/>
</dbReference>
<name>A0A8D5JL23_9PROT</name>
<evidence type="ECO:0000256" key="5">
    <source>
        <dbReference type="ARBA" id="ARBA00022842"/>
    </source>
</evidence>